<comment type="caution">
    <text evidence="2">The sequence shown here is derived from an EMBL/GenBank/DDBJ whole genome shotgun (WGS) entry which is preliminary data.</text>
</comment>
<keyword evidence="3" id="KW-1185">Reference proteome</keyword>
<dbReference type="SUPFAM" id="SSF56300">
    <property type="entry name" value="Metallo-dependent phosphatases"/>
    <property type="match status" value="1"/>
</dbReference>
<evidence type="ECO:0000313" key="3">
    <source>
        <dbReference type="Proteomes" id="UP000287330"/>
    </source>
</evidence>
<gene>
    <name evidence="2" type="ORF">CWE25_09165</name>
</gene>
<reference evidence="3" key="1">
    <citation type="journal article" date="2018" name="Front. Microbiol.">
        <title>Genome-Based Analysis Reveals the Taxonomy and Diversity of the Family Idiomarinaceae.</title>
        <authorList>
            <person name="Liu Y."/>
            <person name="Lai Q."/>
            <person name="Shao Z."/>
        </authorList>
    </citation>
    <scope>NUCLEOTIDE SEQUENCE [LARGE SCALE GENOMIC DNA]</scope>
    <source>
        <strain evidence="3">F23</strain>
    </source>
</reference>
<name>A0A432XUS4_9GAMM</name>
<organism evidence="2 3">
    <name type="scientific">Idiomarina fontislapidosi</name>
    <dbReference type="NCBI Taxonomy" id="263723"/>
    <lineage>
        <taxon>Bacteria</taxon>
        <taxon>Pseudomonadati</taxon>
        <taxon>Pseudomonadota</taxon>
        <taxon>Gammaproteobacteria</taxon>
        <taxon>Alteromonadales</taxon>
        <taxon>Idiomarinaceae</taxon>
        <taxon>Idiomarina</taxon>
    </lineage>
</organism>
<proteinExistence type="predicted"/>
<feature type="signal peptide" evidence="1">
    <location>
        <begin position="1"/>
        <end position="17"/>
    </location>
</feature>
<accession>A0A432XUS4</accession>
<dbReference type="Proteomes" id="UP000287330">
    <property type="component" value="Unassembled WGS sequence"/>
</dbReference>
<dbReference type="Gene3D" id="3.60.21.70">
    <property type="entry name" value="PhoD-like phosphatase"/>
    <property type="match status" value="1"/>
</dbReference>
<sequence>MVRLGLAIVFTVTFALAAQAQQSTRIALGCCVDQSERQAVWDALNLAEPEVFALLGNGVSADADDMDELLAAYEVFNRYRGPRLLRRNSAFVSTWGADDYSIDGHEGADNPRRYAVRNHFLTFWREPLTSPRMFQEHGIAKSFIVGEAPQRVQIILLDTRWAREPLKTKGVFARIGHYFDDNTGPYQVGPTHRLLGEGQWQWLEEQLKKDAEVRVILSEMPFVAPQNGFPSWALFTQEQQRLFALIDNLEVKHVLFGHGGVHFGQIVKAPQLLDYPVWQVSSGTINRSDETPYQFNQRQGSGEPSTRFGMIEITWLEQPTVTLSLRDVNGRSLSSTTINLSELQ</sequence>
<dbReference type="PANTHER" id="PTHR33987">
    <property type="entry name" value="CALCINEURIN-LIKE METALLO-PHOSPHOESTERASE SUPERFAMILY PROTEIN"/>
    <property type="match status" value="1"/>
</dbReference>
<feature type="chain" id="PRO_5019142294" evidence="1">
    <location>
        <begin position="18"/>
        <end position="344"/>
    </location>
</feature>
<dbReference type="EMBL" id="PIPV01000007">
    <property type="protein sequence ID" value="RUO52487.1"/>
    <property type="molecule type" value="Genomic_DNA"/>
</dbReference>
<dbReference type="RefSeq" id="WP_110575108.1">
    <property type="nucleotide sequence ID" value="NZ_PIPV01000007.1"/>
</dbReference>
<keyword evidence="1" id="KW-0732">Signal</keyword>
<dbReference type="AlphaFoldDB" id="A0A432XUS4"/>
<dbReference type="InterPro" id="IPR029052">
    <property type="entry name" value="Metallo-depent_PP-like"/>
</dbReference>
<dbReference type="PANTHER" id="PTHR33987:SF1">
    <property type="entry name" value="CALCINEURIN-LIKE METALLO-PHOSPHOESTERASE SUPERFAMILY PROTEIN"/>
    <property type="match status" value="1"/>
</dbReference>
<dbReference type="OrthoDB" id="327733at2"/>
<dbReference type="InterPro" id="IPR038607">
    <property type="entry name" value="PhoD-like_sf"/>
</dbReference>
<protein>
    <submittedName>
        <fullName evidence="2">Phosphodiesterase</fullName>
    </submittedName>
</protein>
<evidence type="ECO:0000256" key="1">
    <source>
        <dbReference type="SAM" id="SignalP"/>
    </source>
</evidence>
<evidence type="ECO:0000313" key="2">
    <source>
        <dbReference type="EMBL" id="RUO52487.1"/>
    </source>
</evidence>